<dbReference type="InterPro" id="IPR027417">
    <property type="entry name" value="P-loop_NTPase"/>
</dbReference>
<dbReference type="PANTHER" id="PTHR32046:SF11">
    <property type="entry name" value="IMMUNE-ASSOCIATED NUCLEOTIDE-BINDING PROTEIN 10-LIKE"/>
    <property type="match status" value="1"/>
</dbReference>
<evidence type="ECO:0000313" key="4">
    <source>
        <dbReference type="Proteomes" id="UP001620626"/>
    </source>
</evidence>
<feature type="compositionally biased region" description="Polar residues" evidence="1">
    <location>
        <begin position="1016"/>
        <end position="1025"/>
    </location>
</feature>
<dbReference type="InterPro" id="IPR058519">
    <property type="entry name" value="DUF8206"/>
</dbReference>
<dbReference type="SUPFAM" id="SSF52540">
    <property type="entry name" value="P-loop containing nucleoside triphosphate hydrolases"/>
    <property type="match status" value="1"/>
</dbReference>
<feature type="domain" description="DUF8206" evidence="2">
    <location>
        <begin position="686"/>
        <end position="741"/>
    </location>
</feature>
<dbReference type="Proteomes" id="UP001620626">
    <property type="component" value="Unassembled WGS sequence"/>
</dbReference>
<name>A0ABD2IZ25_9BILA</name>
<reference evidence="3 4" key="1">
    <citation type="submission" date="2024-10" db="EMBL/GenBank/DDBJ databases">
        <authorList>
            <person name="Kim D."/>
        </authorList>
    </citation>
    <scope>NUCLEOTIDE SEQUENCE [LARGE SCALE GENOMIC DNA]</scope>
    <source>
        <strain evidence="3">BH-2024</strain>
    </source>
</reference>
<evidence type="ECO:0000259" key="2">
    <source>
        <dbReference type="Pfam" id="PF26633"/>
    </source>
</evidence>
<evidence type="ECO:0000256" key="1">
    <source>
        <dbReference type="SAM" id="MobiDB-lite"/>
    </source>
</evidence>
<comment type="caution">
    <text evidence="3">The sequence shown here is derived from an EMBL/GenBank/DDBJ whole genome shotgun (WGS) entry which is preliminary data.</text>
</comment>
<feature type="region of interest" description="Disordered" evidence="1">
    <location>
        <begin position="985"/>
        <end position="1025"/>
    </location>
</feature>
<dbReference type="EMBL" id="JBICBT010001106">
    <property type="protein sequence ID" value="KAL3082560.1"/>
    <property type="molecule type" value="Genomic_DNA"/>
</dbReference>
<gene>
    <name evidence="3" type="ORF">niasHT_030574</name>
</gene>
<organism evidence="3 4">
    <name type="scientific">Heterodera trifolii</name>
    <dbReference type="NCBI Taxonomy" id="157864"/>
    <lineage>
        <taxon>Eukaryota</taxon>
        <taxon>Metazoa</taxon>
        <taxon>Ecdysozoa</taxon>
        <taxon>Nematoda</taxon>
        <taxon>Chromadorea</taxon>
        <taxon>Rhabditida</taxon>
        <taxon>Tylenchina</taxon>
        <taxon>Tylenchomorpha</taxon>
        <taxon>Tylenchoidea</taxon>
        <taxon>Heteroderidae</taxon>
        <taxon>Heteroderinae</taxon>
        <taxon>Heterodera</taxon>
    </lineage>
</organism>
<proteinExistence type="predicted"/>
<dbReference type="PANTHER" id="PTHR32046">
    <property type="entry name" value="G DOMAIN-CONTAINING PROTEIN"/>
    <property type="match status" value="1"/>
</dbReference>
<dbReference type="Pfam" id="PF26633">
    <property type="entry name" value="DUF8206"/>
    <property type="match status" value="1"/>
</dbReference>
<feature type="region of interest" description="Disordered" evidence="1">
    <location>
        <begin position="1"/>
        <end position="59"/>
    </location>
</feature>
<sequence length="1025" mass="114835">MMPTFLNTTDGVNPTDQVPPSFDGSTHSPTPSESGFELVEEEGKQKQQQMGGEADNQQKMDKIIQSVEKLRVANGEEAEQQMAELDQKVADYQKNAQPIDTFHASAPKRMELAKQLESKGVLYVRHHQQLKNALCGQKKSGKNGPTENFVLFSNKPNSTPDTLKQFFLALHYLFELAEARKNCLFVDLELFSDGHKKTQMPKVISNSLDVFPLIGARLIKICGDQLVTDDWVAKKTQTLGVCTARTSDPKKIPSPADQLLWPCHLPCPRAKKFGGKCPDDDHFWGCDQCGQTFKFAKQKNDDMEQKGLISHLFCDCGGTRVDHLTFRCAFFADHGDQFNAFTSVNLLNKELERQSKKDIVKNLLLLGKTGNGKSTLLNAMHFYAQFETFEDALQLAQPANFDGLAAALYSKETYDENGDSVPIEVGLGGAGECREAGESQTQISKSYFIPPAEDGQFCCVIDTAGNGDTRGTEMDNQNMANTFGFLRGYDALHGVGIVLKENDNRADASFNYCINGLLSNLHKNVAQNIVFLITHSSGSGKTIALLRKLLKPIEEKTGVKIPVNQSNVFSFDNAPFEALCLIKAKGVEYDEDEMEEFSRKWTKSVQQFKRLLKHLATVKPHLTRETLSVYAARCAIADIMPIIASNGEQIQNNIVNMEIDETKKILGEDEKKAAEIKFDRVTYKPLGRRRVVCTSKGCTETAKTLGEEVKLHKKVCHDGCSKTGGEIPNESLKCCTAFKKENWRFLWILWTVDGGPGETCKNCGCSYKDHKIMDTEEVVEKNVVVEPALLARISEKRKELSTKEAFKRQMIEERDFCFKEPAKWFSFLKSSAMKAYNDNMERYIELAIQDAELRETSNNGQSDYEEQKKRTDGTRKLLEFYRKERDMFTKGLEKASNNAEEFKFPTENVEQIFDGLFALEITGKQMKANYETTKKAQREHQQQSNAEAMHAQNLVKAKPTKCQSASNQKAIQCYLDEMIEKGQQQLGQGWKAGEHAEPSSNVDMTDGGESEAEFGLSSSADVADV</sequence>
<evidence type="ECO:0000313" key="3">
    <source>
        <dbReference type="EMBL" id="KAL3082560.1"/>
    </source>
</evidence>
<dbReference type="Gene3D" id="3.40.50.300">
    <property type="entry name" value="P-loop containing nucleotide triphosphate hydrolases"/>
    <property type="match status" value="1"/>
</dbReference>
<dbReference type="AlphaFoldDB" id="A0ABD2IZ25"/>
<feature type="compositionally biased region" description="Polar residues" evidence="1">
    <location>
        <begin position="1"/>
        <end position="33"/>
    </location>
</feature>
<accession>A0ABD2IZ25</accession>
<protein>
    <recommendedName>
        <fullName evidence="2">DUF8206 domain-containing protein</fullName>
    </recommendedName>
</protein>
<keyword evidence="4" id="KW-1185">Reference proteome</keyword>